<keyword evidence="9" id="KW-0378">Hydrolase</keyword>
<dbReference type="GO" id="GO:0051539">
    <property type="term" value="F:4 iron, 4 sulfur cluster binding"/>
    <property type="evidence" value="ECO:0007669"/>
    <property type="project" value="UniProtKB-KW"/>
</dbReference>
<dbReference type="OrthoDB" id="9802365at2"/>
<dbReference type="InterPro" id="IPR015797">
    <property type="entry name" value="NUDIX_hydrolase-like_dom_sf"/>
</dbReference>
<dbReference type="Pfam" id="PF00633">
    <property type="entry name" value="HHH"/>
    <property type="match status" value="1"/>
</dbReference>
<accession>K9ZYN8</accession>
<evidence type="ECO:0000256" key="1">
    <source>
        <dbReference type="ARBA" id="ARBA00000843"/>
    </source>
</evidence>
<keyword evidence="8" id="KW-0227">DNA damage</keyword>
<keyword evidence="11" id="KW-0411">Iron-sulfur</keyword>
<dbReference type="RefSeq" id="WP_015234999.1">
    <property type="nucleotide sequence ID" value="NC_019793.1"/>
</dbReference>
<dbReference type="InterPro" id="IPR005760">
    <property type="entry name" value="A/G_AdeGlyc_MutY"/>
</dbReference>
<dbReference type="InterPro" id="IPR004035">
    <property type="entry name" value="Endouclease-III_FeS-bd_BS"/>
</dbReference>
<dbReference type="Gene3D" id="1.10.1670.10">
    <property type="entry name" value="Helix-hairpin-Helix base-excision DNA repair enzymes (C-terminal)"/>
    <property type="match status" value="1"/>
</dbReference>
<keyword evidence="16" id="KW-1185">Reference proteome</keyword>
<dbReference type="Pfam" id="PF00730">
    <property type="entry name" value="HhH-GPD"/>
    <property type="match status" value="1"/>
</dbReference>
<dbReference type="NCBIfam" id="TIGR01084">
    <property type="entry name" value="mutY"/>
    <property type="match status" value="1"/>
</dbReference>
<dbReference type="PROSITE" id="PS00764">
    <property type="entry name" value="ENDONUCLEASE_III_1"/>
    <property type="match status" value="1"/>
</dbReference>
<comment type="similarity">
    <text evidence="3">Belongs to the Nth/MutY family.</text>
</comment>
<feature type="domain" description="HhH-GPD" evidence="14">
    <location>
        <begin position="45"/>
        <end position="188"/>
    </location>
</feature>
<evidence type="ECO:0000256" key="5">
    <source>
        <dbReference type="ARBA" id="ARBA00022023"/>
    </source>
</evidence>
<dbReference type="SMART" id="SM00525">
    <property type="entry name" value="FES"/>
    <property type="match status" value="1"/>
</dbReference>
<dbReference type="KEGG" id="dpd:Deipe_1132"/>
<dbReference type="GO" id="GO:0000701">
    <property type="term" value="F:purine-specific mismatch base pair DNA N-glycosylase activity"/>
    <property type="evidence" value="ECO:0007669"/>
    <property type="project" value="UniProtKB-EC"/>
</dbReference>
<evidence type="ECO:0000256" key="7">
    <source>
        <dbReference type="ARBA" id="ARBA00022723"/>
    </source>
</evidence>
<dbReference type="InterPro" id="IPR000445">
    <property type="entry name" value="HhH_motif"/>
</dbReference>
<dbReference type="GO" id="GO:0046872">
    <property type="term" value="F:metal ion binding"/>
    <property type="evidence" value="ECO:0007669"/>
    <property type="project" value="UniProtKB-KW"/>
</dbReference>
<dbReference type="InterPro" id="IPR023170">
    <property type="entry name" value="HhH_base_excis_C"/>
</dbReference>
<dbReference type="Gene3D" id="3.90.79.10">
    <property type="entry name" value="Nucleoside Triphosphate Pyrophosphohydrolase"/>
    <property type="match status" value="1"/>
</dbReference>
<dbReference type="GO" id="GO:0006298">
    <property type="term" value="P:mismatch repair"/>
    <property type="evidence" value="ECO:0007669"/>
    <property type="project" value="TreeGrafter"/>
</dbReference>
<dbReference type="PATRIC" id="fig|937777.3.peg.1133"/>
<dbReference type="EC" id="3.2.2.31" evidence="4"/>
<evidence type="ECO:0000313" key="15">
    <source>
        <dbReference type="EMBL" id="AFZ66691.1"/>
    </source>
</evidence>
<dbReference type="CDD" id="cd00056">
    <property type="entry name" value="ENDO3c"/>
    <property type="match status" value="1"/>
</dbReference>
<dbReference type="PANTHER" id="PTHR42944:SF1">
    <property type="entry name" value="ADENINE DNA GLYCOSYLASE"/>
    <property type="match status" value="1"/>
</dbReference>
<evidence type="ECO:0000259" key="14">
    <source>
        <dbReference type="SMART" id="SM00478"/>
    </source>
</evidence>
<dbReference type="InterPro" id="IPR003265">
    <property type="entry name" value="HhH-GPD_domain"/>
</dbReference>
<dbReference type="SUPFAM" id="SSF55811">
    <property type="entry name" value="Nudix"/>
    <property type="match status" value="1"/>
</dbReference>
<comment type="cofactor">
    <cofactor evidence="2">
        <name>[4Fe-4S] cluster</name>
        <dbReference type="ChEBI" id="CHEBI:49883"/>
    </cofactor>
</comment>
<dbReference type="AlphaFoldDB" id="K9ZYN8"/>
<evidence type="ECO:0000256" key="3">
    <source>
        <dbReference type="ARBA" id="ARBA00008343"/>
    </source>
</evidence>
<dbReference type="SMART" id="SM00478">
    <property type="entry name" value="ENDO3c"/>
    <property type="match status" value="1"/>
</dbReference>
<evidence type="ECO:0000256" key="13">
    <source>
        <dbReference type="ARBA" id="ARBA00023295"/>
    </source>
</evidence>
<proteinExistence type="inferred from homology"/>
<keyword evidence="12" id="KW-0234">DNA repair</keyword>
<gene>
    <name evidence="15" type="ordered locus">Deipe_1132</name>
</gene>
<evidence type="ECO:0000256" key="12">
    <source>
        <dbReference type="ARBA" id="ARBA00023204"/>
    </source>
</evidence>
<dbReference type="Gene3D" id="1.10.340.30">
    <property type="entry name" value="Hypothetical protein, domain 2"/>
    <property type="match status" value="1"/>
</dbReference>
<name>K9ZYN8_DEIPD</name>
<protein>
    <recommendedName>
        <fullName evidence="5">Adenine DNA glycosylase</fullName>
        <ecNumber evidence="4">3.2.2.31</ecNumber>
    </recommendedName>
</protein>
<dbReference type="Pfam" id="PF10576">
    <property type="entry name" value="EndIII_4Fe-2S"/>
    <property type="match status" value="1"/>
</dbReference>
<dbReference type="EMBL" id="CP003382">
    <property type="protein sequence ID" value="AFZ66691.1"/>
    <property type="molecule type" value="Genomic_DNA"/>
</dbReference>
<keyword evidence="6" id="KW-0004">4Fe-4S</keyword>
<dbReference type="InterPro" id="IPR044298">
    <property type="entry name" value="MIG/MutY"/>
</dbReference>
<reference evidence="16" key="1">
    <citation type="submission" date="2012-03" db="EMBL/GenBank/DDBJ databases">
        <title>Complete sequence of chromosome of Deinococcus peraridilitoris DSM 19664.</title>
        <authorList>
            <person name="Lucas S."/>
            <person name="Copeland A."/>
            <person name="Lapidus A."/>
            <person name="Glavina del Rio T."/>
            <person name="Dalin E."/>
            <person name="Tice H."/>
            <person name="Bruce D."/>
            <person name="Goodwin L."/>
            <person name="Pitluck S."/>
            <person name="Peters L."/>
            <person name="Mikhailova N."/>
            <person name="Lu M."/>
            <person name="Kyrpides N."/>
            <person name="Mavromatis K."/>
            <person name="Ivanova N."/>
            <person name="Brettin T."/>
            <person name="Detter J.C."/>
            <person name="Han C."/>
            <person name="Larimer F."/>
            <person name="Land M."/>
            <person name="Hauser L."/>
            <person name="Markowitz V."/>
            <person name="Cheng J.-F."/>
            <person name="Hugenholtz P."/>
            <person name="Woyke T."/>
            <person name="Wu D."/>
            <person name="Pukall R."/>
            <person name="Steenblock K."/>
            <person name="Brambilla E."/>
            <person name="Klenk H.-P."/>
            <person name="Eisen J.A."/>
        </authorList>
    </citation>
    <scope>NUCLEOTIDE SEQUENCE [LARGE SCALE GENOMIC DNA]</scope>
    <source>
        <strain evidence="16">DSM 19664 / LMG 22246 / CIP 109416 / KR-200</strain>
    </source>
</reference>
<evidence type="ECO:0000256" key="9">
    <source>
        <dbReference type="ARBA" id="ARBA00022801"/>
    </source>
</evidence>
<keyword evidence="10" id="KW-0408">Iron</keyword>
<dbReference type="SUPFAM" id="SSF48150">
    <property type="entry name" value="DNA-glycosylase"/>
    <property type="match status" value="1"/>
</dbReference>
<evidence type="ECO:0000256" key="10">
    <source>
        <dbReference type="ARBA" id="ARBA00023004"/>
    </source>
</evidence>
<dbReference type="HOGENOM" id="CLU_012862_0_2_0"/>
<dbReference type="GO" id="GO:0006284">
    <property type="term" value="P:base-excision repair"/>
    <property type="evidence" value="ECO:0007669"/>
    <property type="project" value="InterPro"/>
</dbReference>
<keyword evidence="7" id="KW-0479">Metal-binding</keyword>
<dbReference type="GO" id="GO:0032357">
    <property type="term" value="F:oxidized purine DNA binding"/>
    <property type="evidence" value="ECO:0007669"/>
    <property type="project" value="TreeGrafter"/>
</dbReference>
<dbReference type="Proteomes" id="UP000010467">
    <property type="component" value="Chromosome"/>
</dbReference>
<evidence type="ECO:0000256" key="8">
    <source>
        <dbReference type="ARBA" id="ARBA00022763"/>
    </source>
</evidence>
<evidence type="ECO:0000256" key="2">
    <source>
        <dbReference type="ARBA" id="ARBA00001966"/>
    </source>
</evidence>
<dbReference type="PANTHER" id="PTHR42944">
    <property type="entry name" value="ADENINE DNA GLYCOSYLASE"/>
    <property type="match status" value="1"/>
</dbReference>
<sequence>MTSDPFLFLPQALLAWFDEHARDLPWRAASPGRRDPYRVWVSEVLLQQTQVVRGKVYFERFLTAFPDVAALATAPIEAVLKAWEGCGYYARARHLHRAAQVVVRDGFPQNYEEWLALPGIGPYTAAAITSIAYGEERAVNDGNVRRVLSRLHAEKEPGELWVQARADELLFRADPGRWNEALMDLGATVCTPKSPRCGVCPLSSFCQARKSGRPGDFPTPKRRAPVQAWPAVALLIGDAHAAYLEIRQGGLLGGLSGLPTEPVEDGDEQGALERLLGRLGARHARLLGTVSHTMTHRQVTLRVYEAQADLPRQAIQAHALSRLDHKALSLTRQAQTALFEM</sequence>
<dbReference type="InterPro" id="IPR011257">
    <property type="entry name" value="DNA_glycosylase"/>
</dbReference>
<dbReference type="GO" id="GO:0035485">
    <property type="term" value="F:adenine/guanine mispair binding"/>
    <property type="evidence" value="ECO:0007669"/>
    <property type="project" value="TreeGrafter"/>
</dbReference>
<evidence type="ECO:0000256" key="4">
    <source>
        <dbReference type="ARBA" id="ARBA00012045"/>
    </source>
</evidence>
<dbReference type="InterPro" id="IPR003651">
    <property type="entry name" value="Endonuclease3_FeS-loop_motif"/>
</dbReference>
<comment type="catalytic activity">
    <reaction evidence="1">
        <text>Hydrolyzes free adenine bases from 7,8-dihydro-8-oxoguanine:adenine mismatched double-stranded DNA, leaving an apurinic site.</text>
        <dbReference type="EC" id="3.2.2.31"/>
    </reaction>
</comment>
<organism evidence="15 16">
    <name type="scientific">Deinococcus peraridilitoris (strain DSM 19664 / LMG 22246 / CIP 109416 / KR-200)</name>
    <dbReference type="NCBI Taxonomy" id="937777"/>
    <lineage>
        <taxon>Bacteria</taxon>
        <taxon>Thermotogati</taxon>
        <taxon>Deinococcota</taxon>
        <taxon>Deinococci</taxon>
        <taxon>Deinococcales</taxon>
        <taxon>Deinococcaceae</taxon>
        <taxon>Deinococcus</taxon>
    </lineage>
</organism>
<evidence type="ECO:0000256" key="11">
    <source>
        <dbReference type="ARBA" id="ARBA00023014"/>
    </source>
</evidence>
<keyword evidence="13" id="KW-0326">Glycosidase</keyword>
<dbReference type="STRING" id="937777.Deipe_1132"/>
<dbReference type="GO" id="GO:0034039">
    <property type="term" value="F:8-oxo-7,8-dihydroguanine DNA N-glycosylase activity"/>
    <property type="evidence" value="ECO:0007669"/>
    <property type="project" value="TreeGrafter"/>
</dbReference>
<evidence type="ECO:0000313" key="16">
    <source>
        <dbReference type="Proteomes" id="UP000010467"/>
    </source>
</evidence>
<evidence type="ECO:0000256" key="6">
    <source>
        <dbReference type="ARBA" id="ARBA00022485"/>
    </source>
</evidence>
<dbReference type="eggNOG" id="COG1194">
    <property type="taxonomic scope" value="Bacteria"/>
</dbReference>